<evidence type="ECO:0000313" key="2">
    <source>
        <dbReference type="Proteomes" id="UP000828048"/>
    </source>
</evidence>
<accession>A0ACB7ZBR1</accession>
<sequence>MYKDSRIDIDKGDWIPVLGSKQSKGVKLGKENLIRGGKGNRNNPIFTLFVDNLPADVSHRWVRNLFNKFGVVKNVFIPGKKSKVTGRLFGFVRYDCEVSAELAITKVNAIWIEDRKLFVKMATFDQNKENNNIMGRNTNKKEMGDKRKEVLMNQTVEVLTSENSNGFRTYAQAIKGFPGGKNEEKRMEEGNFEEDRKLILKPEGNGWLYWSVVAKLRLLISIDELKVQMAEMGIVNILVRAMGGRFVILTCNNKEEMGNLLIAKCLQRWFSEVKPWEDESTLRLSSFAVAKVLVATNVFDKIDEWINIEIEGKYYRVKVREEPCEQPFVTEKQIPIACLHVLQQQEREESRIGEENNELVVHVPNLDMRMDKFAKDAMDEVENIEVVAETQWDKADESPQLIELELDKAAEPPKQLVLAANSVSVYVEEEVQDSSISLVENTFPELDGSEHDHDNRDYDSIGDKGQDNTYERDKAIDLAADLDGHQNPVMEPTTLGSQNNLRASQLEGINLMVDLRPASIRRRIRSQIYDECMSSQESEFVESVQRQLDIESEFQLTIAVGNRLGVDFKESDALMMKEMIENETNRFAALQRSTATH</sequence>
<comment type="caution">
    <text evidence="1">The sequence shown here is derived from an EMBL/GenBank/DDBJ whole genome shotgun (WGS) entry which is preliminary data.</text>
</comment>
<keyword evidence="2" id="KW-1185">Reference proteome</keyword>
<evidence type="ECO:0000313" key="1">
    <source>
        <dbReference type="EMBL" id="KAH7863185.1"/>
    </source>
</evidence>
<proteinExistence type="predicted"/>
<gene>
    <name evidence="1" type="ORF">Vadar_014453</name>
</gene>
<organism evidence="1 2">
    <name type="scientific">Vaccinium darrowii</name>
    <dbReference type="NCBI Taxonomy" id="229202"/>
    <lineage>
        <taxon>Eukaryota</taxon>
        <taxon>Viridiplantae</taxon>
        <taxon>Streptophyta</taxon>
        <taxon>Embryophyta</taxon>
        <taxon>Tracheophyta</taxon>
        <taxon>Spermatophyta</taxon>
        <taxon>Magnoliopsida</taxon>
        <taxon>eudicotyledons</taxon>
        <taxon>Gunneridae</taxon>
        <taxon>Pentapetalae</taxon>
        <taxon>asterids</taxon>
        <taxon>Ericales</taxon>
        <taxon>Ericaceae</taxon>
        <taxon>Vaccinioideae</taxon>
        <taxon>Vaccinieae</taxon>
        <taxon>Vaccinium</taxon>
    </lineage>
</organism>
<name>A0ACB7ZBR1_9ERIC</name>
<reference evidence="1 2" key="1">
    <citation type="journal article" date="2021" name="Hortic Res">
        <title>High-quality reference genome and annotation aids understanding of berry development for evergreen blueberry (Vaccinium darrowii).</title>
        <authorList>
            <person name="Yu J."/>
            <person name="Hulse-Kemp A.M."/>
            <person name="Babiker E."/>
            <person name="Staton M."/>
        </authorList>
    </citation>
    <scope>NUCLEOTIDE SEQUENCE [LARGE SCALE GENOMIC DNA]</scope>
    <source>
        <strain evidence="2">cv. NJ 8807/NJ 8810</strain>
        <tissue evidence="1">Young leaf</tissue>
    </source>
</reference>
<protein>
    <submittedName>
        <fullName evidence="1">Uncharacterized protein</fullName>
    </submittedName>
</protein>
<dbReference type="EMBL" id="CM037162">
    <property type="protein sequence ID" value="KAH7863185.1"/>
    <property type="molecule type" value="Genomic_DNA"/>
</dbReference>
<dbReference type="Proteomes" id="UP000828048">
    <property type="component" value="Chromosome 12"/>
</dbReference>